<dbReference type="GO" id="GO:0002376">
    <property type="term" value="P:immune system process"/>
    <property type="evidence" value="ECO:0007669"/>
    <property type="project" value="UniProtKB-KW"/>
</dbReference>
<dbReference type="Proteomes" id="UP000694700">
    <property type="component" value="Unplaced"/>
</dbReference>
<feature type="transmembrane region" description="Helical" evidence="8">
    <location>
        <begin position="50"/>
        <end position="68"/>
    </location>
</feature>
<evidence type="ECO:0000256" key="1">
    <source>
        <dbReference type="ARBA" id="ARBA00004251"/>
    </source>
</evidence>
<dbReference type="GO" id="GO:0019767">
    <property type="term" value="F:IgE receptor activity"/>
    <property type="evidence" value="ECO:0007669"/>
    <property type="project" value="InterPro"/>
</dbReference>
<dbReference type="Pfam" id="PF11628">
    <property type="entry name" value="TCR_zetazeta"/>
    <property type="match status" value="1"/>
</dbReference>
<name>A0A8C1S8P4_CYPCA</name>
<evidence type="ECO:0000313" key="10">
    <source>
        <dbReference type="Ensembl" id="ENSCCRP00015003180.1"/>
    </source>
</evidence>
<sequence>MVHSFSSYISSRFSLYHFRGKMQWLDVCLILLLNAGRVAAETNATVCYILDGILIVYGIVLTVLYCRLKMRSSGNKAFSEKREGDIYQDLGRQDGDTYDTLHPEKKKPLA</sequence>
<reference evidence="10" key="1">
    <citation type="submission" date="2025-08" db="UniProtKB">
        <authorList>
            <consortium name="Ensembl"/>
        </authorList>
    </citation>
    <scope>IDENTIFICATION</scope>
</reference>
<protein>
    <submittedName>
        <fullName evidence="10">Fc receptor, IgE, high affinity I, gamma polypeptide like</fullName>
    </submittedName>
</protein>
<evidence type="ECO:0000256" key="6">
    <source>
        <dbReference type="ARBA" id="ARBA00023170"/>
    </source>
</evidence>
<evidence type="ECO:0000256" key="5">
    <source>
        <dbReference type="ARBA" id="ARBA00023157"/>
    </source>
</evidence>
<comment type="subcellular location">
    <subcellularLocation>
        <location evidence="1">Cell membrane</location>
        <topology evidence="1">Single-pass type I membrane protein</topology>
    </subcellularLocation>
</comment>
<organism evidence="10 11">
    <name type="scientific">Cyprinus carpio</name>
    <name type="common">Common carp</name>
    <dbReference type="NCBI Taxonomy" id="7962"/>
    <lineage>
        <taxon>Eukaryota</taxon>
        <taxon>Metazoa</taxon>
        <taxon>Chordata</taxon>
        <taxon>Craniata</taxon>
        <taxon>Vertebrata</taxon>
        <taxon>Euteleostomi</taxon>
        <taxon>Actinopterygii</taxon>
        <taxon>Neopterygii</taxon>
        <taxon>Teleostei</taxon>
        <taxon>Ostariophysi</taxon>
        <taxon>Cypriniformes</taxon>
        <taxon>Cyprinidae</taxon>
        <taxon>Cyprininae</taxon>
        <taxon>Cyprinus</taxon>
    </lineage>
</organism>
<feature type="chain" id="PRO_5034437628" evidence="9">
    <location>
        <begin position="41"/>
        <end position="110"/>
    </location>
</feature>
<evidence type="ECO:0000313" key="11">
    <source>
        <dbReference type="Proteomes" id="UP000694700"/>
    </source>
</evidence>
<dbReference type="InterPro" id="IPR042340">
    <property type="entry name" value="FCER1G"/>
</dbReference>
<keyword evidence="4" id="KW-0391">Immunity</keyword>
<keyword evidence="6" id="KW-0675">Receptor</keyword>
<dbReference type="AlphaFoldDB" id="A0A8C1S8P4"/>
<keyword evidence="8" id="KW-0472">Membrane</keyword>
<feature type="region of interest" description="Disordered" evidence="7">
    <location>
        <begin position="88"/>
        <end position="110"/>
    </location>
</feature>
<dbReference type="PANTHER" id="PTHR16803">
    <property type="entry name" value="HIGH AFFINITY IMMUNOGLOBULIN EPSILON RECEPTOR GAMMA-SUBUNIT"/>
    <property type="match status" value="1"/>
</dbReference>
<keyword evidence="5" id="KW-1015">Disulfide bond</keyword>
<accession>A0A8C1S8P4</accession>
<keyword evidence="2" id="KW-1003">Cell membrane</keyword>
<evidence type="ECO:0000256" key="8">
    <source>
        <dbReference type="SAM" id="Phobius"/>
    </source>
</evidence>
<evidence type="ECO:0000256" key="4">
    <source>
        <dbReference type="ARBA" id="ARBA00022859"/>
    </source>
</evidence>
<feature type="signal peptide" evidence="9">
    <location>
        <begin position="1"/>
        <end position="40"/>
    </location>
</feature>
<evidence type="ECO:0000256" key="3">
    <source>
        <dbReference type="ARBA" id="ARBA00022553"/>
    </source>
</evidence>
<evidence type="ECO:0000256" key="2">
    <source>
        <dbReference type="ARBA" id="ARBA00022475"/>
    </source>
</evidence>
<keyword evidence="8" id="KW-1133">Transmembrane helix</keyword>
<dbReference type="GO" id="GO:0032998">
    <property type="term" value="C:Fc-epsilon receptor I complex"/>
    <property type="evidence" value="ECO:0007669"/>
    <property type="project" value="InterPro"/>
</dbReference>
<dbReference type="PANTHER" id="PTHR16803:SF0">
    <property type="entry name" value="HIGH AFFINITY IMMUNOGLOBULIN EPSILON RECEPTOR SUBUNIT GAMMA"/>
    <property type="match status" value="1"/>
</dbReference>
<evidence type="ECO:0000256" key="9">
    <source>
        <dbReference type="SAM" id="SignalP"/>
    </source>
</evidence>
<evidence type="ECO:0000256" key="7">
    <source>
        <dbReference type="SAM" id="MobiDB-lite"/>
    </source>
</evidence>
<dbReference type="InterPro" id="IPR021663">
    <property type="entry name" value="CD3_zeta/IgE_Fc_rcpt_gamma"/>
</dbReference>
<keyword evidence="9" id="KW-0732">Signal</keyword>
<proteinExistence type="predicted"/>
<dbReference type="Ensembl" id="ENSCCRT00015003333.1">
    <property type="protein sequence ID" value="ENSCCRP00015003180.1"/>
    <property type="gene ID" value="ENSCCRG00015001954.1"/>
</dbReference>
<keyword evidence="3" id="KW-0597">Phosphoprotein</keyword>
<keyword evidence="8" id="KW-0812">Transmembrane</keyword>